<evidence type="ECO:0000313" key="4">
    <source>
        <dbReference type="Proteomes" id="UP000267251"/>
    </source>
</evidence>
<feature type="compositionally biased region" description="Basic and acidic residues" evidence="1">
    <location>
        <begin position="34"/>
        <end position="46"/>
    </location>
</feature>
<accession>A0A4P9Y4B1</accession>
<dbReference type="EMBL" id="KZ987988">
    <property type="protein sequence ID" value="RKP13574.1"/>
    <property type="molecule type" value="Genomic_DNA"/>
</dbReference>
<reference evidence="4" key="1">
    <citation type="journal article" date="2018" name="Nat. Microbiol.">
        <title>Leveraging single-cell genomics to expand the fungal tree of life.</title>
        <authorList>
            <person name="Ahrendt S.R."/>
            <person name="Quandt C.A."/>
            <person name="Ciobanu D."/>
            <person name="Clum A."/>
            <person name="Salamov A."/>
            <person name="Andreopoulos B."/>
            <person name="Cheng J.F."/>
            <person name="Woyke T."/>
            <person name="Pelin A."/>
            <person name="Henrissat B."/>
            <person name="Reynolds N.K."/>
            <person name="Benny G.L."/>
            <person name="Smith M.E."/>
            <person name="James T.Y."/>
            <person name="Grigoriev I.V."/>
        </authorList>
    </citation>
    <scope>NUCLEOTIDE SEQUENCE [LARGE SCALE GENOMIC DNA]</scope>
</reference>
<evidence type="ECO:0000313" key="3">
    <source>
        <dbReference type="EMBL" id="RKP13574.1"/>
    </source>
</evidence>
<name>A0A4P9Y4B1_9FUNG</name>
<feature type="compositionally biased region" description="Polar residues" evidence="1">
    <location>
        <begin position="68"/>
        <end position="83"/>
    </location>
</feature>
<feature type="signal peptide" evidence="2">
    <location>
        <begin position="1"/>
        <end position="27"/>
    </location>
</feature>
<evidence type="ECO:0000256" key="1">
    <source>
        <dbReference type="SAM" id="MobiDB-lite"/>
    </source>
</evidence>
<evidence type="ECO:0000256" key="2">
    <source>
        <dbReference type="SAM" id="SignalP"/>
    </source>
</evidence>
<organism evidence="3 4">
    <name type="scientific">Piptocephalis cylindrospora</name>
    <dbReference type="NCBI Taxonomy" id="1907219"/>
    <lineage>
        <taxon>Eukaryota</taxon>
        <taxon>Fungi</taxon>
        <taxon>Fungi incertae sedis</taxon>
        <taxon>Zoopagomycota</taxon>
        <taxon>Zoopagomycotina</taxon>
        <taxon>Zoopagomycetes</taxon>
        <taxon>Zoopagales</taxon>
        <taxon>Piptocephalidaceae</taxon>
        <taxon>Piptocephalis</taxon>
    </lineage>
</organism>
<keyword evidence="2" id="KW-0732">Signal</keyword>
<gene>
    <name evidence="3" type="ORF">BJ684DRAFT_19942</name>
</gene>
<protein>
    <submittedName>
        <fullName evidence="3">Uncharacterized protein</fullName>
    </submittedName>
</protein>
<keyword evidence="4" id="KW-1185">Reference proteome</keyword>
<feature type="region of interest" description="Disordered" evidence="1">
    <location>
        <begin position="29"/>
        <end position="83"/>
    </location>
</feature>
<dbReference type="AlphaFoldDB" id="A0A4P9Y4B1"/>
<proteinExistence type="predicted"/>
<dbReference type="Proteomes" id="UP000267251">
    <property type="component" value="Unassembled WGS sequence"/>
</dbReference>
<feature type="chain" id="PRO_5020604576" evidence="2">
    <location>
        <begin position="28"/>
        <end position="415"/>
    </location>
</feature>
<sequence>MHLSIKIHAVALLAFTLASMTVMTVSASPMPMNAHDHGHGRSHGENHPSQGRKRRHPSPPTPPALIKASSSEYGSDTDDASSVITERQGSSAIANGQSNVMRDQPLFKLYKEYKHSAHTAVTALTLDDGTAHGIPQSILIKQYNDNDKKHAISVWRYLTKRLQKALDGQVEPLTDNTEDTSDELDKDNGIALRTLLSIPDIHQNLITSLRPTSRGSSGQKDYPSHPTTVMSTARELRQQLRILFKITTSHHSGPPPHVAPRDRAPLLQKDNFNGLSLVDQAIVRSNLIRELIMLSDDMIMVSNKFQTGSFDATEVISFLNHLPNAQSIHPSFEDIKDVWVRGKGYDLTSSYETLRTNAHNNRAVEAEVRRSEGLQELSESLLNCALDHGVDLAKVLTKVSRAHRNFSKEIGRNRH</sequence>